<comment type="caution">
    <text evidence="1">The sequence shown here is derived from an EMBL/GenBank/DDBJ whole genome shotgun (WGS) entry which is preliminary data.</text>
</comment>
<dbReference type="RefSeq" id="WP_262990593.1">
    <property type="nucleotide sequence ID" value="NZ_JAOTEN010000002.1"/>
</dbReference>
<evidence type="ECO:0008006" key="3">
    <source>
        <dbReference type="Google" id="ProtNLM"/>
    </source>
</evidence>
<evidence type="ECO:0000313" key="2">
    <source>
        <dbReference type="Proteomes" id="UP001208114"/>
    </source>
</evidence>
<protein>
    <recommendedName>
        <fullName evidence="3">TonB C-terminal domain-containing protein</fullName>
    </recommendedName>
</protein>
<gene>
    <name evidence="1" type="ORF">N0B16_09425</name>
</gene>
<reference evidence="2" key="1">
    <citation type="submission" date="2023-07" db="EMBL/GenBank/DDBJ databases">
        <title>Chryseobacterium sp. GMJ5 Genome sequencing and assembly.</title>
        <authorList>
            <person name="Jung Y."/>
        </authorList>
    </citation>
    <scope>NUCLEOTIDE SEQUENCE [LARGE SCALE GENOMIC DNA]</scope>
    <source>
        <strain evidence="2">GMJ5</strain>
    </source>
</reference>
<dbReference type="Proteomes" id="UP001208114">
    <property type="component" value="Unassembled WGS sequence"/>
</dbReference>
<evidence type="ECO:0000313" key="1">
    <source>
        <dbReference type="EMBL" id="MCU7614653.1"/>
    </source>
</evidence>
<dbReference type="EMBL" id="JAOTEN010000002">
    <property type="protein sequence ID" value="MCU7614653.1"/>
    <property type="molecule type" value="Genomic_DNA"/>
</dbReference>
<name>A0ABT2VXC7_9FLAO</name>
<sequence length="259" mass="30139">MINRIILLICIISANQIFAQKEVLGQYPMGQNFYIGGIDGLNKEMVKIVKEQNIPPCENIAEEYTVQVLVNEDSSINYVKDFDSIKIQKNKCAFDISRKLIPNLKRWIPAKEQDKFVAAIAKIEIKPFYLYYSKDEPRKNETKNPVYSKGMASFGNEVTSIFQSRINKNEDKRSALLFVVNEKGEMEDFKIEGDYTESEKKSIIKDLSRIKGKWQPATFNGIPIKTRLRQPLLQNFDLQMQAEEMRRSADQNIYNNRYR</sequence>
<accession>A0ABT2VXC7</accession>
<proteinExistence type="predicted"/>
<organism evidence="1 2">
    <name type="scientific">Chryseobacterium gilvum</name>
    <dbReference type="NCBI Taxonomy" id="2976534"/>
    <lineage>
        <taxon>Bacteria</taxon>
        <taxon>Pseudomonadati</taxon>
        <taxon>Bacteroidota</taxon>
        <taxon>Flavobacteriia</taxon>
        <taxon>Flavobacteriales</taxon>
        <taxon>Weeksellaceae</taxon>
        <taxon>Chryseobacterium group</taxon>
        <taxon>Chryseobacterium</taxon>
    </lineage>
</organism>
<keyword evidence="2" id="KW-1185">Reference proteome</keyword>